<protein>
    <submittedName>
        <fullName evidence="1">2409_t:CDS:1</fullName>
    </submittedName>
</protein>
<organism evidence="1 2">
    <name type="scientific">Racocetra persica</name>
    <dbReference type="NCBI Taxonomy" id="160502"/>
    <lineage>
        <taxon>Eukaryota</taxon>
        <taxon>Fungi</taxon>
        <taxon>Fungi incertae sedis</taxon>
        <taxon>Mucoromycota</taxon>
        <taxon>Glomeromycotina</taxon>
        <taxon>Glomeromycetes</taxon>
        <taxon>Diversisporales</taxon>
        <taxon>Gigasporaceae</taxon>
        <taxon>Racocetra</taxon>
    </lineage>
</organism>
<reference evidence="1" key="1">
    <citation type="submission" date="2021-06" db="EMBL/GenBank/DDBJ databases">
        <authorList>
            <person name="Kallberg Y."/>
            <person name="Tangrot J."/>
            <person name="Rosling A."/>
        </authorList>
    </citation>
    <scope>NUCLEOTIDE SEQUENCE</scope>
    <source>
        <strain evidence="1">MA461A</strain>
    </source>
</reference>
<comment type="caution">
    <text evidence="1">The sequence shown here is derived from an EMBL/GenBank/DDBJ whole genome shotgun (WGS) entry which is preliminary data.</text>
</comment>
<accession>A0ACA9S6A8</accession>
<dbReference type="Proteomes" id="UP000789920">
    <property type="component" value="Unassembled WGS sequence"/>
</dbReference>
<proteinExistence type="predicted"/>
<evidence type="ECO:0000313" key="1">
    <source>
        <dbReference type="EMBL" id="CAG8828456.1"/>
    </source>
</evidence>
<name>A0ACA9S6A8_9GLOM</name>
<keyword evidence="2" id="KW-1185">Reference proteome</keyword>
<feature type="non-terminal residue" evidence="1">
    <location>
        <position position="1"/>
    </location>
</feature>
<evidence type="ECO:0000313" key="2">
    <source>
        <dbReference type="Proteomes" id="UP000789920"/>
    </source>
</evidence>
<dbReference type="EMBL" id="CAJVQC010095544">
    <property type="protein sequence ID" value="CAG8828456.1"/>
    <property type="molecule type" value="Genomic_DNA"/>
</dbReference>
<gene>
    <name evidence="1" type="ORF">RPERSI_LOCUS27245</name>
</gene>
<sequence length="60" mass="6778">YNVCPEGRGVGEAWWNMDSDKDYLPGDNLSDFDDDGEGSDPEFFFDEVEESPQKLDIGDL</sequence>